<dbReference type="SUPFAM" id="SSF56672">
    <property type="entry name" value="DNA/RNA polymerases"/>
    <property type="match status" value="1"/>
</dbReference>
<dbReference type="InterPro" id="IPR053134">
    <property type="entry name" value="RNA-dir_DNA_polymerase"/>
</dbReference>
<feature type="compositionally biased region" description="Basic and acidic residues" evidence="1">
    <location>
        <begin position="1"/>
        <end position="25"/>
    </location>
</feature>
<protein>
    <submittedName>
        <fullName evidence="4">Reverse transcriptase domain-containing protein</fullName>
    </submittedName>
</protein>
<dbReference type="InterPro" id="IPR041588">
    <property type="entry name" value="Integrase_H2C2"/>
</dbReference>
<dbReference type="InterPro" id="IPR000477">
    <property type="entry name" value="RT_dom"/>
</dbReference>
<dbReference type="CDD" id="cd01647">
    <property type="entry name" value="RT_LTR"/>
    <property type="match status" value="1"/>
</dbReference>
<sequence>MEKSIKQSDLEYCESADRNNDDGSDSKNSIRRINSVNTPYQVAQETTKHDEFKNEHLYSASANEIDEKKPKLKNLPQHLEYAYLHGDKSFPIIISSKLSEKEKMSLLQVLEKRKRAIAWKMSNIKGISRSYCTHKILMEDDYKLVIQPQRRLNQKVQDVVKNEIVKLFDSGIIYLISDSSWVRPIHVVPKKGGMTIVLNDNNELIPSRTELWIGDVCIDYHKLNDATRKDHFPLPFIDQMLERLYGNEYYCFLDGFSGFFKIPISPEDQEKTTFTCPYGTFAYRRMPFGLCNAPATFQRCMTKIFHDMVEDFMEVFMDDFSVFGFDIEIKDKKGAENLAADYLSRLENPDLGTSMEEEITDEFPDEHLMILKSELNNDEPWYADYVIYIVGKIVPPNWTPEKRRRFFSLVKNYFWDEPYAFKLCSDNVMRRCVAGNEIHKILAHFHSGPTGGHHSASITRRKVYESGFYWPSIFKDAKDFVMRCNACQRSGNISSRSEMPQNNIQVEAQALPTNDARIVIIFLRRLFARFGVPKALIKLPTRHLLDAPPSDCCSKKRFVELNELMELRDEAYENTRIYKERTKRWHDSRLRGDKNFKAGDRVLLFNSRFKMHPGKLKSKWYEPNVVKTVYPYGTVEIIDKNGISFKVNGQRLKKYHDGHIDAEEKEVVELDEDAT</sequence>
<dbReference type="PANTHER" id="PTHR24559">
    <property type="entry name" value="TRANSPOSON TY3-I GAG-POL POLYPROTEIN"/>
    <property type="match status" value="1"/>
</dbReference>
<dbReference type="Gene3D" id="3.10.10.10">
    <property type="entry name" value="HIV Type 1 Reverse Transcriptase, subunit A, domain 1"/>
    <property type="match status" value="1"/>
</dbReference>
<comment type="caution">
    <text evidence="4">The sequence shown here is derived from an EMBL/GenBank/DDBJ whole genome shotgun (WGS) entry which is preliminary data.</text>
</comment>
<feature type="domain" description="Reverse transcriptase" evidence="2">
    <location>
        <begin position="215"/>
        <end position="324"/>
    </location>
</feature>
<dbReference type="Gene3D" id="1.10.340.70">
    <property type="match status" value="1"/>
</dbReference>
<feature type="region of interest" description="Disordered" evidence="1">
    <location>
        <begin position="1"/>
        <end position="38"/>
    </location>
</feature>
<proteinExistence type="predicted"/>
<dbReference type="EMBL" id="BQNB010010259">
    <property type="protein sequence ID" value="GJS74840.1"/>
    <property type="molecule type" value="Genomic_DNA"/>
</dbReference>
<evidence type="ECO:0000313" key="4">
    <source>
        <dbReference type="EMBL" id="GJS74840.1"/>
    </source>
</evidence>
<feature type="domain" description="Integrase zinc-binding" evidence="3">
    <location>
        <begin position="436"/>
        <end position="490"/>
    </location>
</feature>
<accession>A0ABQ4YBR1</accession>
<evidence type="ECO:0000256" key="1">
    <source>
        <dbReference type="SAM" id="MobiDB-lite"/>
    </source>
</evidence>
<reference evidence="4" key="1">
    <citation type="journal article" date="2022" name="Int. J. Mol. Sci.">
        <title>Draft Genome of Tanacetum Coccineum: Genomic Comparison of Closely Related Tanacetum-Family Plants.</title>
        <authorList>
            <person name="Yamashiro T."/>
            <person name="Shiraishi A."/>
            <person name="Nakayama K."/>
            <person name="Satake H."/>
        </authorList>
    </citation>
    <scope>NUCLEOTIDE SEQUENCE</scope>
</reference>
<dbReference type="Proteomes" id="UP001151760">
    <property type="component" value="Unassembled WGS sequence"/>
</dbReference>
<dbReference type="Pfam" id="PF00078">
    <property type="entry name" value="RVT_1"/>
    <property type="match status" value="1"/>
</dbReference>
<keyword evidence="5" id="KW-1185">Reference proteome</keyword>
<dbReference type="Gene3D" id="3.30.70.270">
    <property type="match status" value="1"/>
</dbReference>
<evidence type="ECO:0000259" key="3">
    <source>
        <dbReference type="Pfam" id="PF17921"/>
    </source>
</evidence>
<keyword evidence="4" id="KW-0808">Transferase</keyword>
<name>A0ABQ4YBR1_9ASTR</name>
<dbReference type="InterPro" id="IPR043128">
    <property type="entry name" value="Rev_trsase/Diguanyl_cyclase"/>
</dbReference>
<dbReference type="Pfam" id="PF17921">
    <property type="entry name" value="Integrase_H2C2"/>
    <property type="match status" value="1"/>
</dbReference>
<keyword evidence="4" id="KW-0695">RNA-directed DNA polymerase</keyword>
<dbReference type="InterPro" id="IPR043502">
    <property type="entry name" value="DNA/RNA_pol_sf"/>
</dbReference>
<evidence type="ECO:0000259" key="2">
    <source>
        <dbReference type="Pfam" id="PF00078"/>
    </source>
</evidence>
<evidence type="ECO:0000313" key="5">
    <source>
        <dbReference type="Proteomes" id="UP001151760"/>
    </source>
</evidence>
<reference evidence="4" key="2">
    <citation type="submission" date="2022-01" db="EMBL/GenBank/DDBJ databases">
        <authorList>
            <person name="Yamashiro T."/>
            <person name="Shiraishi A."/>
            <person name="Satake H."/>
            <person name="Nakayama K."/>
        </authorList>
    </citation>
    <scope>NUCLEOTIDE SEQUENCE</scope>
</reference>
<gene>
    <name evidence="4" type="ORF">Tco_0707681</name>
</gene>
<dbReference type="GO" id="GO:0003964">
    <property type="term" value="F:RNA-directed DNA polymerase activity"/>
    <property type="evidence" value="ECO:0007669"/>
    <property type="project" value="UniProtKB-KW"/>
</dbReference>
<dbReference type="PANTHER" id="PTHR24559:SF444">
    <property type="entry name" value="REVERSE TRANSCRIPTASE DOMAIN-CONTAINING PROTEIN"/>
    <property type="match status" value="1"/>
</dbReference>
<keyword evidence="4" id="KW-0548">Nucleotidyltransferase</keyword>
<organism evidence="4 5">
    <name type="scientific">Tanacetum coccineum</name>
    <dbReference type="NCBI Taxonomy" id="301880"/>
    <lineage>
        <taxon>Eukaryota</taxon>
        <taxon>Viridiplantae</taxon>
        <taxon>Streptophyta</taxon>
        <taxon>Embryophyta</taxon>
        <taxon>Tracheophyta</taxon>
        <taxon>Spermatophyta</taxon>
        <taxon>Magnoliopsida</taxon>
        <taxon>eudicotyledons</taxon>
        <taxon>Gunneridae</taxon>
        <taxon>Pentapetalae</taxon>
        <taxon>asterids</taxon>
        <taxon>campanulids</taxon>
        <taxon>Asterales</taxon>
        <taxon>Asteraceae</taxon>
        <taxon>Asteroideae</taxon>
        <taxon>Anthemideae</taxon>
        <taxon>Anthemidinae</taxon>
        <taxon>Tanacetum</taxon>
    </lineage>
</organism>